<accession>A0A382D2S5</accession>
<dbReference type="SUPFAM" id="SSF52518">
    <property type="entry name" value="Thiamin diphosphate-binding fold (THDP-binding)"/>
    <property type="match status" value="1"/>
</dbReference>
<protein>
    <recommendedName>
        <fullName evidence="2">Pyruvate flavodoxin/ferredoxin oxidoreductase pyrimidine binding domain-containing protein</fullName>
    </recommendedName>
</protein>
<name>A0A382D2S5_9ZZZZ</name>
<dbReference type="Pfam" id="PF01855">
    <property type="entry name" value="POR_N"/>
    <property type="match status" value="1"/>
</dbReference>
<keyword evidence="1" id="KW-0560">Oxidoreductase</keyword>
<dbReference type="Gene3D" id="3.40.50.970">
    <property type="match status" value="1"/>
</dbReference>
<feature type="non-terminal residue" evidence="3">
    <location>
        <position position="105"/>
    </location>
</feature>
<feature type="domain" description="Pyruvate flavodoxin/ferredoxin oxidoreductase pyrimidine binding" evidence="2">
    <location>
        <begin position="56"/>
        <end position="105"/>
    </location>
</feature>
<sequence length="105" mass="11736">MNKQVDLKNKRVIASTHVKLGEKNRMDQTYTDVNDIFYNSELTPSFMTGSEVIREAIKRASVGTSVAYPITPQSEAAALIGEIYAEGYLDEYFRGESEFAVMGQC</sequence>
<dbReference type="AlphaFoldDB" id="A0A382D2S5"/>
<evidence type="ECO:0000256" key="1">
    <source>
        <dbReference type="ARBA" id="ARBA00023002"/>
    </source>
</evidence>
<proteinExistence type="predicted"/>
<organism evidence="3">
    <name type="scientific">marine metagenome</name>
    <dbReference type="NCBI Taxonomy" id="408172"/>
    <lineage>
        <taxon>unclassified sequences</taxon>
        <taxon>metagenomes</taxon>
        <taxon>ecological metagenomes</taxon>
    </lineage>
</organism>
<evidence type="ECO:0000313" key="3">
    <source>
        <dbReference type="EMBL" id="SVB32399.1"/>
    </source>
</evidence>
<gene>
    <name evidence="3" type="ORF">METZ01_LOCUS185253</name>
</gene>
<dbReference type="InterPro" id="IPR002880">
    <property type="entry name" value="Pyrv_Fd/Flavodoxin_OxRdtase_N"/>
</dbReference>
<dbReference type="GO" id="GO:0016491">
    <property type="term" value="F:oxidoreductase activity"/>
    <property type="evidence" value="ECO:0007669"/>
    <property type="project" value="UniProtKB-KW"/>
</dbReference>
<evidence type="ECO:0000259" key="2">
    <source>
        <dbReference type="Pfam" id="PF01855"/>
    </source>
</evidence>
<reference evidence="3" key="1">
    <citation type="submission" date="2018-05" db="EMBL/GenBank/DDBJ databases">
        <authorList>
            <person name="Lanie J.A."/>
            <person name="Ng W.-L."/>
            <person name="Kazmierczak K.M."/>
            <person name="Andrzejewski T.M."/>
            <person name="Davidsen T.M."/>
            <person name="Wayne K.J."/>
            <person name="Tettelin H."/>
            <person name="Glass J.I."/>
            <person name="Rusch D."/>
            <person name="Podicherti R."/>
            <person name="Tsui H.-C.T."/>
            <person name="Winkler M.E."/>
        </authorList>
    </citation>
    <scope>NUCLEOTIDE SEQUENCE</scope>
</reference>
<dbReference type="InterPro" id="IPR029061">
    <property type="entry name" value="THDP-binding"/>
</dbReference>
<dbReference type="EMBL" id="UINC01037225">
    <property type="protein sequence ID" value="SVB32399.1"/>
    <property type="molecule type" value="Genomic_DNA"/>
</dbReference>